<dbReference type="EMBL" id="SLXE01000006">
    <property type="protein sequence ID" value="TCP07819.1"/>
    <property type="molecule type" value="Genomic_DNA"/>
</dbReference>
<evidence type="ECO:0000313" key="5">
    <source>
        <dbReference type="Proteomes" id="UP000829756"/>
    </source>
</evidence>
<name>A0AAE9GTG4_9NEIS</name>
<protein>
    <submittedName>
        <fullName evidence="2">PRiA4b ORF-3-like protein</fullName>
    </submittedName>
    <submittedName>
        <fullName evidence="3">Plasmid pRiA4b ORF-3 family protein</fullName>
    </submittedName>
</protein>
<dbReference type="EMBL" id="CP091507">
    <property type="protein sequence ID" value="UOO78679.1"/>
    <property type="molecule type" value="Genomic_DNA"/>
</dbReference>
<reference evidence="3" key="2">
    <citation type="submission" date="2021-12" db="EMBL/GenBank/DDBJ databases">
        <authorList>
            <person name="Veyrier F.J."/>
        </authorList>
    </citation>
    <scope>NUCLEOTIDE SEQUENCE</scope>
    <source>
        <strain evidence="3">1258/02</strain>
    </source>
</reference>
<dbReference type="Gene3D" id="3.10.290.30">
    <property type="entry name" value="MM3350-like"/>
    <property type="match status" value="1"/>
</dbReference>
<dbReference type="Pfam" id="PF07929">
    <property type="entry name" value="PRiA4_ORF3"/>
    <property type="match status" value="1"/>
</dbReference>
<keyword evidence="4" id="KW-1185">Reference proteome</keyword>
<evidence type="ECO:0000313" key="3">
    <source>
        <dbReference type="EMBL" id="UOO78679.1"/>
    </source>
</evidence>
<dbReference type="SUPFAM" id="SSF159941">
    <property type="entry name" value="MM3350-like"/>
    <property type="match status" value="1"/>
</dbReference>
<proteinExistence type="predicted"/>
<evidence type="ECO:0000313" key="2">
    <source>
        <dbReference type="EMBL" id="TCP07819.1"/>
    </source>
</evidence>
<organism evidence="3 5">
    <name type="scientific">Uruburuella suis</name>
    <dbReference type="NCBI Taxonomy" id="252130"/>
    <lineage>
        <taxon>Bacteria</taxon>
        <taxon>Pseudomonadati</taxon>
        <taxon>Pseudomonadota</taxon>
        <taxon>Betaproteobacteria</taxon>
        <taxon>Neisseriales</taxon>
        <taxon>Neisseriaceae</taxon>
        <taxon>Uruburuella</taxon>
    </lineage>
</organism>
<dbReference type="RefSeq" id="WP_132953239.1">
    <property type="nucleotide sequence ID" value="NZ_CP091507.1"/>
</dbReference>
<evidence type="ECO:0000259" key="1">
    <source>
        <dbReference type="Pfam" id="PF07929"/>
    </source>
</evidence>
<dbReference type="InterPro" id="IPR012912">
    <property type="entry name" value="Plasmid_pRiA4b_Orf3-like"/>
</dbReference>
<dbReference type="AlphaFoldDB" id="A0AAE9GTG4"/>
<gene>
    <name evidence="2" type="ORF">EV680_10660</name>
    <name evidence="3" type="ORF">LVJ78_08170</name>
</gene>
<dbReference type="InterPro" id="IPR024047">
    <property type="entry name" value="MM3350-like_sf"/>
</dbReference>
<dbReference type="Proteomes" id="UP000294721">
    <property type="component" value="Unassembled WGS sequence"/>
</dbReference>
<reference evidence="3" key="3">
    <citation type="journal article" date="2022" name="Res Sq">
        <title>Evolution of multicellular longitudinally dividing oral cavity symbionts (Neisseriaceae).</title>
        <authorList>
            <person name="Nyongesa S."/>
            <person name="Weber P."/>
            <person name="Bernet E."/>
            <person name="Pullido F."/>
            <person name="Nieckarz M."/>
            <person name="Delaby M."/>
            <person name="Nieves C."/>
            <person name="Viehboeck T."/>
            <person name="Krause N."/>
            <person name="Rivera-Millot A."/>
            <person name="Nakamura A."/>
            <person name="Vischer N."/>
            <person name="VanNieuwenhze M."/>
            <person name="Brun Y."/>
            <person name="Cava F."/>
            <person name="Bulgheresi S."/>
            <person name="Veyrier F."/>
        </authorList>
    </citation>
    <scope>NUCLEOTIDE SEQUENCE</scope>
    <source>
        <strain evidence="3">1258/02</strain>
    </source>
</reference>
<accession>A0AAE9GTG4</accession>
<dbReference type="KEGG" id="usu:LVJ78_08170"/>
<dbReference type="Proteomes" id="UP000829756">
    <property type="component" value="Chromosome"/>
</dbReference>
<sequence>MAEKITMYRFKVSLIGLHEQPIGKLHRIIDVAGNAPFVVLHELIFEAFDRFDPHLFKFMLTRKEAKGGRALFNCPEEVGDLEFAQDFGDEGRTVHDVFTYTLDEAGLKEKDFIYYWFDFGDDWLHRLRLEKIFQINDDDAESKGWYAEIVKKVGDSPPQYDEDSMWEGDSEAAQSMRKIGLLLVLADPQTNSQVNWGDLVEEGVADLLVEEGWVLPGKKSSDAVALTAKGLKEAAKIKLMIGED</sequence>
<evidence type="ECO:0000313" key="4">
    <source>
        <dbReference type="Proteomes" id="UP000294721"/>
    </source>
</evidence>
<feature type="domain" description="Plasmid pRiA4b Orf3-like" evidence="1">
    <location>
        <begin position="7"/>
        <end position="158"/>
    </location>
</feature>
<reference evidence="2 4" key="1">
    <citation type="submission" date="2019-03" db="EMBL/GenBank/DDBJ databases">
        <title>Genomic Encyclopedia of Type Strains, Phase IV (KMG-IV): sequencing the most valuable type-strain genomes for metagenomic binning, comparative biology and taxonomic classification.</title>
        <authorList>
            <person name="Goeker M."/>
        </authorList>
    </citation>
    <scope>NUCLEOTIDE SEQUENCE [LARGE SCALE GENOMIC DNA]</scope>
    <source>
        <strain evidence="2 4">DSM 17474</strain>
    </source>
</reference>